<proteinExistence type="predicted"/>
<dbReference type="AlphaFoldDB" id="A3IK26"/>
<gene>
    <name evidence="1" type="ORF">CY0110_03064</name>
</gene>
<dbReference type="EMBL" id="AAXW01000003">
    <property type="protein sequence ID" value="EAZ93015.1"/>
    <property type="molecule type" value="Genomic_DNA"/>
</dbReference>
<accession>A3IK26</accession>
<keyword evidence="2" id="KW-1185">Reference proteome</keyword>
<dbReference type="eggNOG" id="ENOG5033SMM">
    <property type="taxonomic scope" value="Bacteria"/>
</dbReference>
<evidence type="ECO:0000313" key="2">
    <source>
        <dbReference type="Proteomes" id="UP000003781"/>
    </source>
</evidence>
<sequence>MLIKNFISELSHQDTSLFNSIQSQIKIMSKFVQFSQVTVLSCVCLLSLETVAKAGNFNFDTVVNNGDFVPNTDRLFNSYNPPSVNNEGTVVFRARSQGGSGQPATGIFTRNMNSDTIAPIIPVMTRGQEVPFPNNTMATFTEFPSFPRIDMNSNRVVSRGQSDPVWELGDGTMLGTSGVYTNLGGLSTAVNQLGAIAGFERFSVPGTTPGTRFDQFPGSPAITMGDTLVFKGNWTDNLGNPQTGVYFRNLLDNGGLSPVEFIADSNTLIPGTATEFGSTAPPSAAKDQAVFVGVDNEADPTLGGIYLSSLLDDPTELIPLVSIGGLADLVPGGLKSIGEGLSFDGKSVAFWGDWGDETFTQIVACPEEGNQGRLQFCLDESDNPDNPNGIGNGMFEFEVSVNQGIFVTDIDTMETRLIAETGDDFSTFVFWNFSGRVPGSENEEDGELARWRSSAFLGVSGSQVAFKGTTGPDMETGEDGIYIQLGRNLPLTTVVETGMDGSLLDPEAAGLPITSLAIEREGLRNGWLSIAASMRNEEESWAGIYVTRTTPEPSVKVALLAISLWGFGAIVSRKKNH</sequence>
<evidence type="ECO:0000313" key="1">
    <source>
        <dbReference type="EMBL" id="EAZ93015.1"/>
    </source>
</evidence>
<comment type="caution">
    <text evidence="1">The sequence shown here is derived from an EMBL/GenBank/DDBJ whole genome shotgun (WGS) entry which is preliminary data.</text>
</comment>
<name>A3IK26_9CHRO</name>
<reference evidence="1 2" key="1">
    <citation type="submission" date="2007-03" db="EMBL/GenBank/DDBJ databases">
        <authorList>
            <person name="Stal L."/>
            <person name="Ferriera S."/>
            <person name="Johnson J."/>
            <person name="Kravitz S."/>
            <person name="Beeson K."/>
            <person name="Sutton G."/>
            <person name="Rogers Y.-H."/>
            <person name="Friedman R."/>
            <person name="Frazier M."/>
            <person name="Venter J.C."/>
        </authorList>
    </citation>
    <scope>NUCLEOTIDE SEQUENCE [LARGE SCALE GENOMIC DNA]</scope>
    <source>
        <strain evidence="1 2">CCY0110</strain>
    </source>
</reference>
<protein>
    <submittedName>
        <fullName evidence="1">Uncharacterized protein</fullName>
    </submittedName>
</protein>
<dbReference type="Proteomes" id="UP000003781">
    <property type="component" value="Unassembled WGS sequence"/>
</dbReference>
<organism evidence="1 2">
    <name type="scientific">Crocosphaera chwakensis CCY0110</name>
    <dbReference type="NCBI Taxonomy" id="391612"/>
    <lineage>
        <taxon>Bacteria</taxon>
        <taxon>Bacillati</taxon>
        <taxon>Cyanobacteriota</taxon>
        <taxon>Cyanophyceae</taxon>
        <taxon>Oscillatoriophycideae</taxon>
        <taxon>Chroococcales</taxon>
        <taxon>Aphanothecaceae</taxon>
        <taxon>Crocosphaera</taxon>
        <taxon>Crocosphaera chwakensis</taxon>
    </lineage>
</organism>